<dbReference type="KEGG" id="vbo:CKY39_19665"/>
<gene>
    <name evidence="1" type="ORF">CKY39_19665</name>
</gene>
<sequence>MDKSSNSLMKWLGATALLALTGCGTMPTEVKEANANPDAFLAKNYTLQALRPGYVDTLKSVGAPGPTNFKEITFKLEYRHRALGAATDAVTTPQLSYRPLGNGFFQQIRTLENNGFLVNRSFILSFLGVLTLKKENASPQSKMTVLDGAVKDIKPFKFEPAKLTEPGSKLVVDFATGFPMQEFNFRWNKMACTTVKAGSAAELHPKIKGQAIWFDCEGTSEVGAPSKGSSVYLSQYGVMMQTKFADSRYSGTEVITDFTEQ</sequence>
<dbReference type="RefSeq" id="WP_095745592.1">
    <property type="nucleotide sequence ID" value="NZ_CP023284.1"/>
</dbReference>
<dbReference type="EMBL" id="CP023284">
    <property type="protein sequence ID" value="ATA55181.1"/>
    <property type="molecule type" value="Genomic_DNA"/>
</dbReference>
<dbReference type="AlphaFoldDB" id="A0A250DM25"/>
<protein>
    <recommendedName>
        <fullName evidence="3">Lipoprotein</fullName>
    </recommendedName>
</protein>
<dbReference type="Proteomes" id="UP000217154">
    <property type="component" value="Chromosome"/>
</dbReference>
<organism evidence="1 2">
    <name type="scientific">Variovorax boronicumulans</name>
    <dbReference type="NCBI Taxonomy" id="436515"/>
    <lineage>
        <taxon>Bacteria</taxon>
        <taxon>Pseudomonadati</taxon>
        <taxon>Pseudomonadota</taxon>
        <taxon>Betaproteobacteria</taxon>
        <taxon>Burkholderiales</taxon>
        <taxon>Comamonadaceae</taxon>
        <taxon>Variovorax</taxon>
    </lineage>
</organism>
<name>A0A250DM25_9BURK</name>
<evidence type="ECO:0008006" key="3">
    <source>
        <dbReference type="Google" id="ProtNLM"/>
    </source>
</evidence>
<evidence type="ECO:0000313" key="2">
    <source>
        <dbReference type="Proteomes" id="UP000217154"/>
    </source>
</evidence>
<proteinExistence type="predicted"/>
<accession>A0A250DM25</accession>
<dbReference type="PROSITE" id="PS51257">
    <property type="entry name" value="PROKAR_LIPOPROTEIN"/>
    <property type="match status" value="1"/>
</dbReference>
<evidence type="ECO:0000313" key="1">
    <source>
        <dbReference type="EMBL" id="ATA55181.1"/>
    </source>
</evidence>
<reference evidence="1 2" key="1">
    <citation type="submission" date="2017-09" db="EMBL/GenBank/DDBJ databases">
        <title>The diverse metabolic capabilities of V. boronicumulans make it an excellent choice for continued studies on novel biodegradation.</title>
        <authorList>
            <person name="Sun S."/>
        </authorList>
    </citation>
    <scope>NUCLEOTIDE SEQUENCE [LARGE SCALE GENOMIC DNA]</scope>
    <source>
        <strain evidence="1 2">J1</strain>
    </source>
</reference>